<dbReference type="NCBIfam" id="TIGR01525">
    <property type="entry name" value="ATPase-IB_hvy"/>
    <property type="match status" value="1"/>
</dbReference>
<dbReference type="PRINTS" id="PR00941">
    <property type="entry name" value="CDATPASE"/>
</dbReference>
<dbReference type="InterPro" id="IPR001757">
    <property type="entry name" value="P_typ_ATPase"/>
</dbReference>
<dbReference type="EC" id="7.2.2.21" evidence="14"/>
<keyword evidence="10" id="KW-1278">Translocase</keyword>
<feature type="transmembrane region" description="Helical" evidence="16">
    <location>
        <begin position="12"/>
        <end position="31"/>
    </location>
</feature>
<dbReference type="Gene3D" id="3.40.1110.10">
    <property type="entry name" value="Calcium-transporting ATPase, cytoplasmic domain N"/>
    <property type="match status" value="1"/>
</dbReference>
<dbReference type="SFLD" id="SFLDG00002">
    <property type="entry name" value="C1.7:_P-type_atpase_like"/>
    <property type="match status" value="1"/>
</dbReference>
<dbReference type="InterPro" id="IPR051014">
    <property type="entry name" value="Cation_Transport_ATPase_IB"/>
</dbReference>
<dbReference type="SUPFAM" id="SSF81665">
    <property type="entry name" value="Calcium ATPase, transmembrane domain M"/>
    <property type="match status" value="1"/>
</dbReference>
<reference evidence="18" key="1">
    <citation type="submission" date="2019-11" db="EMBL/GenBank/DDBJ databases">
        <authorList>
            <person name="Feng L."/>
        </authorList>
    </citation>
    <scope>NUCLEOTIDE SEQUENCE</scope>
    <source>
        <strain evidence="18">IbartlettiiLFYP30</strain>
    </source>
</reference>
<keyword evidence="7 16" id="KW-0547">Nucleotide-binding</keyword>
<dbReference type="InterPro" id="IPR023298">
    <property type="entry name" value="ATPase_P-typ_TM_dom_sf"/>
</dbReference>
<dbReference type="Pfam" id="PF00702">
    <property type="entry name" value="Hydrolase"/>
    <property type="match status" value="1"/>
</dbReference>
<dbReference type="EMBL" id="CACRUE010000018">
    <property type="protein sequence ID" value="VYT87484.1"/>
    <property type="molecule type" value="Genomic_DNA"/>
</dbReference>
<evidence type="ECO:0000256" key="11">
    <source>
        <dbReference type="ARBA" id="ARBA00022989"/>
    </source>
</evidence>
<dbReference type="AlphaFoldDB" id="A0A6N3A620"/>
<sequence length="647" mass="71003">MNDFINKNKIYILPSILLVLNILAIIFHFFIKIPFKFELIPLTIGGFIVIKSTVLATIKKRKITAGMLVVLALIGTTYVGEYLSGSIVSFMMIFGEFLEDLTMKKTQNAVRSLIQLVPHKCRKKIGNKFEQVSIREVRPGDIIQVIAGEKIPVDGIIQNGQSTINEAAITGESMPVDKTKNDKVFVGTLNENGVIEILTEKIGNETILGQIIKTVKNAQENKGNVQKTADKFAEFFLPTILLICVITALLTKDIMRVMSILVIACPCALVLATPTAVVASVGNAAKKGVLIKGGVVIEELAKVTTICFDKTGTITKGTPEVIDVLICDESKRNEFFNTLAIVEKNSGHPIGKSIIKYLVEKQKIDLDKIPNGEFNMLFGRGVNVKINDNSYEVSNRKVLDDLNFDIFDSKNNNIKSLSKKQICNFLDHEEKLGRTALLVVSNGNILGCISVADTVRPYIKDTLDELKTLGIKDFVMLTGDNEYTAQAICDEVGIKHFKSNLLPQEKLDYIKELQSEGKVVAMIGDGINDAPALTLANVGIAMGMMGTDIASDASDITLMSDRIDFLCETIALSKKTYSIIKQNIWIFAVCVNIIGILLSGLGFLNPIAAAIIHNASSIFVVLNSSRMLGYKYKNDTPNHSRLSMQSN</sequence>
<evidence type="ECO:0000256" key="13">
    <source>
        <dbReference type="ARBA" id="ARBA00023136"/>
    </source>
</evidence>
<keyword evidence="4" id="KW-0104">Cadmium</keyword>
<evidence type="ECO:0000256" key="16">
    <source>
        <dbReference type="RuleBase" id="RU362081"/>
    </source>
</evidence>
<name>A0A6N3A620_9FIRM</name>
<dbReference type="InterPro" id="IPR036412">
    <property type="entry name" value="HAD-like_sf"/>
</dbReference>
<dbReference type="PANTHER" id="PTHR48085">
    <property type="entry name" value="CADMIUM/ZINC-TRANSPORTING ATPASE HMA2-RELATED"/>
    <property type="match status" value="1"/>
</dbReference>
<keyword evidence="8" id="KW-0813">Transport</keyword>
<feature type="transmembrane region" description="Helical" evidence="16">
    <location>
        <begin position="37"/>
        <end position="56"/>
    </location>
</feature>
<evidence type="ECO:0000256" key="12">
    <source>
        <dbReference type="ARBA" id="ARBA00023008"/>
    </source>
</evidence>
<dbReference type="PRINTS" id="PR00119">
    <property type="entry name" value="CATATPASE"/>
</dbReference>
<protein>
    <recommendedName>
        <fullName evidence="14">Cd(2+)-exporting ATPase</fullName>
        <ecNumber evidence="14">7.2.2.21</ecNumber>
    </recommendedName>
</protein>
<comment type="catalytic activity">
    <reaction evidence="15">
        <text>Cd(2+)(in) + ATP + H2O = Cd(2+)(out) + ADP + phosphate + H(+)</text>
        <dbReference type="Rhea" id="RHEA:12132"/>
        <dbReference type="ChEBI" id="CHEBI:15377"/>
        <dbReference type="ChEBI" id="CHEBI:15378"/>
        <dbReference type="ChEBI" id="CHEBI:30616"/>
        <dbReference type="ChEBI" id="CHEBI:43474"/>
        <dbReference type="ChEBI" id="CHEBI:48775"/>
        <dbReference type="ChEBI" id="CHEBI:456216"/>
        <dbReference type="EC" id="7.2.2.21"/>
    </reaction>
</comment>
<evidence type="ECO:0000256" key="6">
    <source>
        <dbReference type="ARBA" id="ARBA00022723"/>
    </source>
</evidence>
<dbReference type="GO" id="GO:0005886">
    <property type="term" value="C:plasma membrane"/>
    <property type="evidence" value="ECO:0007669"/>
    <property type="project" value="UniProtKB-SubCell"/>
</dbReference>
<dbReference type="FunFam" id="2.70.150.10:FF:000020">
    <property type="entry name" value="Copper-exporting P-type ATPase A"/>
    <property type="match status" value="1"/>
</dbReference>
<dbReference type="RefSeq" id="WP_024038338.1">
    <property type="nucleotide sequence ID" value="NZ_CACRUE010000018.1"/>
</dbReference>
<evidence type="ECO:0000256" key="7">
    <source>
        <dbReference type="ARBA" id="ARBA00022741"/>
    </source>
</evidence>
<feature type="transmembrane region" description="Helical" evidence="16">
    <location>
        <begin position="63"/>
        <end position="80"/>
    </location>
</feature>
<dbReference type="InterPro" id="IPR059000">
    <property type="entry name" value="ATPase_P-type_domA"/>
</dbReference>
<evidence type="ECO:0000256" key="4">
    <source>
        <dbReference type="ARBA" id="ARBA00022539"/>
    </source>
</evidence>
<dbReference type="GO" id="GO:0008551">
    <property type="term" value="F:P-type cadmium transporter activity"/>
    <property type="evidence" value="ECO:0007669"/>
    <property type="project" value="UniProtKB-EC"/>
</dbReference>
<evidence type="ECO:0000256" key="9">
    <source>
        <dbReference type="ARBA" id="ARBA00022840"/>
    </source>
</evidence>
<dbReference type="GO" id="GO:0016887">
    <property type="term" value="F:ATP hydrolysis activity"/>
    <property type="evidence" value="ECO:0007669"/>
    <property type="project" value="InterPro"/>
</dbReference>
<dbReference type="SUPFAM" id="SSF81653">
    <property type="entry name" value="Calcium ATPase, transduction domain A"/>
    <property type="match status" value="1"/>
</dbReference>
<dbReference type="SUPFAM" id="SSF56784">
    <property type="entry name" value="HAD-like"/>
    <property type="match status" value="1"/>
</dbReference>
<keyword evidence="12" id="KW-0186">Copper</keyword>
<proteinExistence type="inferred from homology"/>
<evidence type="ECO:0000259" key="17">
    <source>
        <dbReference type="Pfam" id="PF00122"/>
    </source>
</evidence>
<dbReference type="Pfam" id="PF00122">
    <property type="entry name" value="E1-E2_ATPase"/>
    <property type="match status" value="1"/>
</dbReference>
<evidence type="ECO:0000256" key="10">
    <source>
        <dbReference type="ARBA" id="ARBA00022967"/>
    </source>
</evidence>
<feature type="transmembrane region" description="Helical" evidence="16">
    <location>
        <begin position="232"/>
        <end position="251"/>
    </location>
</feature>
<feature type="domain" description="P-type ATPase A" evidence="17">
    <location>
        <begin position="116"/>
        <end position="215"/>
    </location>
</feature>
<dbReference type="NCBIfam" id="TIGR01511">
    <property type="entry name" value="ATPase-IB1_Cu"/>
    <property type="match status" value="1"/>
</dbReference>
<dbReference type="SFLD" id="SFLDF00027">
    <property type="entry name" value="p-type_atpase"/>
    <property type="match status" value="1"/>
</dbReference>
<dbReference type="NCBIfam" id="TIGR01494">
    <property type="entry name" value="ATPase_P-type"/>
    <property type="match status" value="2"/>
</dbReference>
<keyword evidence="8" id="KW-0187">Copper transport</keyword>
<evidence type="ECO:0000256" key="8">
    <source>
        <dbReference type="ARBA" id="ARBA00022796"/>
    </source>
</evidence>
<dbReference type="GO" id="GO:0046872">
    <property type="term" value="F:metal ion binding"/>
    <property type="evidence" value="ECO:0007669"/>
    <property type="project" value="UniProtKB-KW"/>
</dbReference>
<organism evidence="18">
    <name type="scientific">Intestinibacter bartlettii</name>
    <dbReference type="NCBI Taxonomy" id="261299"/>
    <lineage>
        <taxon>Bacteria</taxon>
        <taxon>Bacillati</taxon>
        <taxon>Bacillota</taxon>
        <taxon>Clostridia</taxon>
        <taxon>Peptostreptococcales</taxon>
        <taxon>Peptostreptococcaceae</taxon>
        <taxon>Intestinibacter</taxon>
    </lineage>
</organism>
<dbReference type="PANTHER" id="PTHR48085:SF5">
    <property type="entry name" value="CADMIUM_ZINC-TRANSPORTING ATPASE HMA4-RELATED"/>
    <property type="match status" value="1"/>
</dbReference>
<dbReference type="CDD" id="cd02079">
    <property type="entry name" value="P-type_ATPase_HM"/>
    <property type="match status" value="1"/>
</dbReference>
<dbReference type="InterPro" id="IPR023299">
    <property type="entry name" value="ATPase_P-typ_cyto_dom_N"/>
</dbReference>
<feature type="transmembrane region" description="Helical" evidence="16">
    <location>
        <begin position="584"/>
        <end position="601"/>
    </location>
</feature>
<dbReference type="GO" id="GO:0006825">
    <property type="term" value="P:copper ion transport"/>
    <property type="evidence" value="ECO:0007669"/>
    <property type="project" value="UniProtKB-KW"/>
</dbReference>
<evidence type="ECO:0000256" key="2">
    <source>
        <dbReference type="ARBA" id="ARBA00006024"/>
    </source>
</evidence>
<keyword evidence="5 16" id="KW-0812">Transmembrane</keyword>
<evidence type="ECO:0000256" key="3">
    <source>
        <dbReference type="ARBA" id="ARBA00022475"/>
    </source>
</evidence>
<dbReference type="Gene3D" id="3.40.50.1000">
    <property type="entry name" value="HAD superfamily/HAD-like"/>
    <property type="match status" value="1"/>
</dbReference>
<keyword evidence="6 16" id="KW-0479">Metal-binding</keyword>
<dbReference type="GO" id="GO:0005524">
    <property type="term" value="F:ATP binding"/>
    <property type="evidence" value="ECO:0007669"/>
    <property type="project" value="UniProtKB-UniRule"/>
</dbReference>
<keyword evidence="8" id="KW-0406">Ion transport</keyword>
<dbReference type="InterPro" id="IPR023214">
    <property type="entry name" value="HAD_sf"/>
</dbReference>
<comment type="similarity">
    <text evidence="2 16">Belongs to the cation transport ATPase (P-type) (TC 3.A.3) family. Type IB subfamily.</text>
</comment>
<dbReference type="InterPro" id="IPR044492">
    <property type="entry name" value="P_typ_ATPase_HD_dom"/>
</dbReference>
<feature type="transmembrane region" description="Helical" evidence="16">
    <location>
        <begin position="257"/>
        <end position="282"/>
    </location>
</feature>
<evidence type="ECO:0000256" key="5">
    <source>
        <dbReference type="ARBA" id="ARBA00022692"/>
    </source>
</evidence>
<dbReference type="Gene3D" id="2.70.150.10">
    <property type="entry name" value="Calcium-transporting ATPase, cytoplasmic transduction domain A"/>
    <property type="match status" value="1"/>
</dbReference>
<dbReference type="InterPro" id="IPR027256">
    <property type="entry name" value="P-typ_ATPase_IB"/>
</dbReference>
<dbReference type="SFLD" id="SFLDS00003">
    <property type="entry name" value="Haloacid_Dehalogenase"/>
    <property type="match status" value="1"/>
</dbReference>
<dbReference type="PROSITE" id="PS00154">
    <property type="entry name" value="ATPASE_E1_E2"/>
    <property type="match status" value="1"/>
</dbReference>
<evidence type="ECO:0000256" key="14">
    <source>
        <dbReference type="ARBA" id="ARBA00039103"/>
    </source>
</evidence>
<evidence type="ECO:0000313" key="18">
    <source>
        <dbReference type="EMBL" id="VYT87484.1"/>
    </source>
</evidence>
<feature type="transmembrane region" description="Helical" evidence="16">
    <location>
        <begin position="607"/>
        <end position="624"/>
    </location>
</feature>
<keyword evidence="11 16" id="KW-1133">Transmembrane helix</keyword>
<keyword evidence="3 16" id="KW-1003">Cell membrane</keyword>
<evidence type="ECO:0000256" key="15">
    <source>
        <dbReference type="ARBA" id="ARBA00049338"/>
    </source>
</evidence>
<evidence type="ECO:0000256" key="1">
    <source>
        <dbReference type="ARBA" id="ARBA00004651"/>
    </source>
</evidence>
<keyword evidence="18" id="KW-0378">Hydrolase</keyword>
<gene>
    <name evidence="18" type="primary">cadA_2</name>
    <name evidence="18" type="ORF">IBLFYP30_01205</name>
</gene>
<dbReference type="InterPro" id="IPR008250">
    <property type="entry name" value="ATPase_P-typ_transduc_dom_A_sf"/>
</dbReference>
<keyword evidence="13 16" id="KW-0472">Membrane</keyword>
<accession>A0A6N3A620</accession>
<keyword evidence="9 16" id="KW-0067">ATP-binding</keyword>
<dbReference type="InterPro" id="IPR018303">
    <property type="entry name" value="ATPase_P-typ_P_site"/>
</dbReference>
<comment type="subcellular location">
    <subcellularLocation>
        <location evidence="1">Cell membrane</location>
        <topology evidence="1">Multi-pass membrane protein</topology>
    </subcellularLocation>
</comment>